<evidence type="ECO:0000313" key="3">
    <source>
        <dbReference type="Proteomes" id="UP001183629"/>
    </source>
</evidence>
<dbReference type="InterPro" id="IPR045794">
    <property type="entry name" value="Trypco1"/>
</dbReference>
<organism evidence="2 3">
    <name type="scientific">Catenuloplanes niger</name>
    <dbReference type="NCBI Taxonomy" id="587534"/>
    <lineage>
        <taxon>Bacteria</taxon>
        <taxon>Bacillati</taxon>
        <taxon>Actinomycetota</taxon>
        <taxon>Actinomycetes</taxon>
        <taxon>Micromonosporales</taxon>
        <taxon>Micromonosporaceae</taxon>
        <taxon>Catenuloplanes</taxon>
    </lineage>
</organism>
<evidence type="ECO:0000313" key="2">
    <source>
        <dbReference type="EMBL" id="MDR7326888.1"/>
    </source>
</evidence>
<evidence type="ECO:0000259" key="1">
    <source>
        <dbReference type="Pfam" id="PF19493"/>
    </source>
</evidence>
<sequence>MDDAEYVRFRLANGTRVIAEVREPRRGGVPVSAGRDRVRDVRAAFDGNLAEIRDAAEDALRVLRKAGSPDEIKLTFGVKLTSELGAVIARSALEGNIGVELLWKRTQ</sequence>
<dbReference type="AlphaFoldDB" id="A0AAE3ZZN3"/>
<dbReference type="EMBL" id="JAVDYC010000001">
    <property type="protein sequence ID" value="MDR7326888.1"/>
    <property type="molecule type" value="Genomic_DNA"/>
</dbReference>
<reference evidence="2 3" key="1">
    <citation type="submission" date="2023-07" db="EMBL/GenBank/DDBJ databases">
        <title>Sequencing the genomes of 1000 actinobacteria strains.</title>
        <authorList>
            <person name="Klenk H.-P."/>
        </authorList>
    </citation>
    <scope>NUCLEOTIDE SEQUENCE [LARGE SCALE GENOMIC DNA]</scope>
    <source>
        <strain evidence="2 3">DSM 44711</strain>
    </source>
</reference>
<protein>
    <recommendedName>
        <fullName evidence="1">Trypsin-co-occurring domain-containing protein</fullName>
    </recommendedName>
</protein>
<comment type="caution">
    <text evidence="2">The sequence shown here is derived from an EMBL/GenBank/DDBJ whole genome shotgun (WGS) entry which is preliminary data.</text>
</comment>
<name>A0AAE3ZZN3_9ACTN</name>
<dbReference type="Pfam" id="PF19493">
    <property type="entry name" value="Trypco1"/>
    <property type="match status" value="1"/>
</dbReference>
<dbReference type="Proteomes" id="UP001183629">
    <property type="component" value="Unassembled WGS sequence"/>
</dbReference>
<keyword evidence="3" id="KW-1185">Reference proteome</keyword>
<gene>
    <name evidence="2" type="ORF">J2S44_007138</name>
</gene>
<dbReference type="RefSeq" id="WP_310423370.1">
    <property type="nucleotide sequence ID" value="NZ_JAVDYC010000001.1"/>
</dbReference>
<feature type="domain" description="Trypsin-co-occurring" evidence="1">
    <location>
        <begin position="9"/>
        <end position="105"/>
    </location>
</feature>
<proteinExistence type="predicted"/>
<accession>A0AAE3ZZN3</accession>
<dbReference type="NCBIfam" id="NF041216">
    <property type="entry name" value="CU044_2847_fam"/>
    <property type="match status" value="1"/>
</dbReference>